<dbReference type="InterPro" id="IPR001005">
    <property type="entry name" value="SANT/Myb"/>
</dbReference>
<evidence type="ECO:0000256" key="3">
    <source>
        <dbReference type="ARBA" id="ARBA00023163"/>
    </source>
</evidence>
<dbReference type="Gene3D" id="1.10.10.60">
    <property type="entry name" value="Homeodomain-like"/>
    <property type="match status" value="1"/>
</dbReference>
<evidence type="ECO:0000256" key="4">
    <source>
        <dbReference type="ARBA" id="ARBA00023242"/>
    </source>
</evidence>
<dbReference type="GO" id="GO:0009908">
    <property type="term" value="P:flower development"/>
    <property type="evidence" value="ECO:0007669"/>
    <property type="project" value="UniProtKB-ARBA"/>
</dbReference>
<dbReference type="CDD" id="cd00167">
    <property type="entry name" value="SANT"/>
    <property type="match status" value="1"/>
</dbReference>
<dbReference type="EMBL" id="SZYD01000017">
    <property type="protein sequence ID" value="KAD3066499.1"/>
    <property type="molecule type" value="Genomic_DNA"/>
</dbReference>
<dbReference type="EMBL" id="SZYD01002453">
    <property type="protein sequence ID" value="KAC9527733.1"/>
    <property type="molecule type" value="Genomic_DNA"/>
</dbReference>
<dbReference type="PROSITE" id="PS50090">
    <property type="entry name" value="MYB_LIKE"/>
    <property type="match status" value="1"/>
</dbReference>
<dbReference type="GO" id="GO:0005634">
    <property type="term" value="C:nucleus"/>
    <property type="evidence" value="ECO:0007669"/>
    <property type="project" value="UniProtKB-SubCell"/>
</dbReference>
<dbReference type="InterPro" id="IPR017884">
    <property type="entry name" value="SANT_dom"/>
</dbReference>
<proteinExistence type="predicted"/>
<protein>
    <submittedName>
        <fullName evidence="8">Uncharacterized protein</fullName>
    </submittedName>
</protein>
<keyword evidence="9" id="KW-1185">Reference proteome</keyword>
<dbReference type="InterPro" id="IPR009057">
    <property type="entry name" value="Homeodomain-like_sf"/>
</dbReference>
<dbReference type="SMART" id="SM00717">
    <property type="entry name" value="SANT"/>
    <property type="match status" value="1"/>
</dbReference>
<sequence>MASSSMTSHGSDSWTAKQNKAFERALAVFDRDTPDRWHNVAKHVPGKTAEEVERHFELLVQDLNSIESGRVPYPNYCVTRANKIRNPRVHESGNNEDPTVVFFNDIFD</sequence>
<evidence type="ECO:0000259" key="6">
    <source>
        <dbReference type="PROSITE" id="PS51293"/>
    </source>
</evidence>
<keyword evidence="2" id="KW-0805">Transcription regulation</keyword>
<dbReference type="FunFam" id="1.10.10.60:FF:000154">
    <property type="entry name" value="Transcription factor SRM1"/>
    <property type="match status" value="1"/>
</dbReference>
<dbReference type="AlphaFoldDB" id="A0A5N6LXY8"/>
<reference evidence="8 9" key="1">
    <citation type="submission" date="2019-05" db="EMBL/GenBank/DDBJ databases">
        <title>Mikania micrantha, genome provides insights into the molecular mechanism of rapid growth.</title>
        <authorList>
            <person name="Liu B."/>
        </authorList>
    </citation>
    <scope>NUCLEOTIDE SEQUENCE [LARGE SCALE GENOMIC DNA]</scope>
    <source>
        <strain evidence="8">NLD-2019</strain>
        <tissue evidence="8">Leaf</tissue>
    </source>
</reference>
<comment type="caution">
    <text evidence="8">The sequence shown here is derived from an EMBL/GenBank/DDBJ whole genome shotgun (WGS) entry which is preliminary data.</text>
</comment>
<name>A0A5N6LXY8_9ASTR</name>
<dbReference type="InterPro" id="IPR044636">
    <property type="entry name" value="RADIALIS-like"/>
</dbReference>
<keyword evidence="3" id="KW-0804">Transcription</keyword>
<gene>
    <name evidence="8" type="ORF">E3N88_34379</name>
    <name evidence="7" type="ORF">E3N88_45686</name>
</gene>
<organism evidence="8 9">
    <name type="scientific">Mikania micrantha</name>
    <name type="common">bitter vine</name>
    <dbReference type="NCBI Taxonomy" id="192012"/>
    <lineage>
        <taxon>Eukaryota</taxon>
        <taxon>Viridiplantae</taxon>
        <taxon>Streptophyta</taxon>
        <taxon>Embryophyta</taxon>
        <taxon>Tracheophyta</taxon>
        <taxon>Spermatophyta</taxon>
        <taxon>Magnoliopsida</taxon>
        <taxon>eudicotyledons</taxon>
        <taxon>Gunneridae</taxon>
        <taxon>Pentapetalae</taxon>
        <taxon>asterids</taxon>
        <taxon>campanulids</taxon>
        <taxon>Asterales</taxon>
        <taxon>Asteraceae</taxon>
        <taxon>Asteroideae</taxon>
        <taxon>Heliantheae alliance</taxon>
        <taxon>Eupatorieae</taxon>
        <taxon>Mikania</taxon>
    </lineage>
</organism>
<comment type="subcellular location">
    <subcellularLocation>
        <location evidence="1">Nucleus</location>
    </subcellularLocation>
</comment>
<feature type="domain" description="SANT" evidence="6">
    <location>
        <begin position="9"/>
        <end position="64"/>
    </location>
</feature>
<keyword evidence="4" id="KW-0539">Nucleus</keyword>
<dbReference type="SUPFAM" id="SSF46689">
    <property type="entry name" value="Homeodomain-like"/>
    <property type="match status" value="1"/>
</dbReference>
<evidence type="ECO:0000256" key="1">
    <source>
        <dbReference type="ARBA" id="ARBA00004123"/>
    </source>
</evidence>
<evidence type="ECO:0000313" key="9">
    <source>
        <dbReference type="Proteomes" id="UP000326396"/>
    </source>
</evidence>
<dbReference type="GO" id="GO:0003700">
    <property type="term" value="F:DNA-binding transcription factor activity"/>
    <property type="evidence" value="ECO:0007669"/>
    <property type="project" value="InterPro"/>
</dbReference>
<dbReference type="GO" id="GO:0048262">
    <property type="term" value="P:determination of dorsal/ventral asymmetry"/>
    <property type="evidence" value="ECO:0007669"/>
    <property type="project" value="UniProtKB-ARBA"/>
</dbReference>
<dbReference type="PROSITE" id="PS51293">
    <property type="entry name" value="SANT"/>
    <property type="match status" value="1"/>
</dbReference>
<dbReference type="OrthoDB" id="118550at2759"/>
<feature type="domain" description="Myb-like" evidence="5">
    <location>
        <begin position="13"/>
        <end position="60"/>
    </location>
</feature>
<evidence type="ECO:0000256" key="2">
    <source>
        <dbReference type="ARBA" id="ARBA00023015"/>
    </source>
</evidence>
<accession>A0A5N6LXY8</accession>
<dbReference type="Pfam" id="PF00249">
    <property type="entry name" value="Myb_DNA-binding"/>
    <property type="match status" value="1"/>
</dbReference>
<evidence type="ECO:0000259" key="5">
    <source>
        <dbReference type="PROSITE" id="PS50090"/>
    </source>
</evidence>
<evidence type="ECO:0000313" key="8">
    <source>
        <dbReference type="EMBL" id="KAD3066499.1"/>
    </source>
</evidence>
<dbReference type="Proteomes" id="UP000326396">
    <property type="component" value="Linkage Group LG7"/>
</dbReference>
<dbReference type="PANTHER" id="PTHR43952">
    <property type="entry name" value="MYB FAMILY TRANSCRIPTION FACTOR-RELATED"/>
    <property type="match status" value="1"/>
</dbReference>
<dbReference type="PANTHER" id="PTHR43952:SF68">
    <property type="entry name" value="PROTEIN RADIALIS-LIKE 1"/>
    <property type="match status" value="1"/>
</dbReference>
<evidence type="ECO:0000313" key="7">
    <source>
        <dbReference type="EMBL" id="KAC9527733.1"/>
    </source>
</evidence>